<name>A0A511D0Y0_9PSEU</name>
<dbReference type="AlphaFoldDB" id="A0A511D0Y0"/>
<dbReference type="Proteomes" id="UP000321328">
    <property type="component" value="Unassembled WGS sequence"/>
</dbReference>
<accession>A0A511D0Y0</accession>
<protein>
    <recommendedName>
        <fullName evidence="3">PIN domain-containing protein</fullName>
    </recommendedName>
</protein>
<evidence type="ECO:0000313" key="1">
    <source>
        <dbReference type="EMBL" id="GEL16538.1"/>
    </source>
</evidence>
<organism evidence="1 2">
    <name type="scientific">Pseudonocardia asaccharolytica DSM 44247 = NBRC 16224</name>
    <dbReference type="NCBI Taxonomy" id="1123024"/>
    <lineage>
        <taxon>Bacteria</taxon>
        <taxon>Bacillati</taxon>
        <taxon>Actinomycetota</taxon>
        <taxon>Actinomycetes</taxon>
        <taxon>Pseudonocardiales</taxon>
        <taxon>Pseudonocardiaceae</taxon>
        <taxon>Pseudonocardia</taxon>
    </lineage>
</organism>
<evidence type="ECO:0008006" key="3">
    <source>
        <dbReference type="Google" id="ProtNLM"/>
    </source>
</evidence>
<sequence>MHERTVLPPDEIEPLTKLLAAMRVEPGHAALVGPDNIRWELPALGAESTWTRWSTRRASTISTRRPTRRGPLGRKVRSLAFPAFLDTCVLFPQYLTDTLLAQADAGTFRPLWSRDVLEELGQALEHETRMTARDRARGGLARPACRRASADRAAADADCAAPSSPAGGACGCGGRQLGSAAPWRVTPERSYRSRRAGFPVDVAEHLRTYPGAGRLR</sequence>
<dbReference type="EMBL" id="BJVI01000002">
    <property type="protein sequence ID" value="GEL16538.1"/>
    <property type="molecule type" value="Genomic_DNA"/>
</dbReference>
<reference evidence="1 2" key="1">
    <citation type="submission" date="2019-07" db="EMBL/GenBank/DDBJ databases">
        <title>Whole genome shotgun sequence of Pseudonocardia asaccharolytica NBRC 16224.</title>
        <authorList>
            <person name="Hosoyama A."/>
            <person name="Uohara A."/>
            <person name="Ohji S."/>
            <person name="Ichikawa N."/>
        </authorList>
    </citation>
    <scope>NUCLEOTIDE SEQUENCE [LARGE SCALE GENOMIC DNA]</scope>
    <source>
        <strain evidence="1 2">NBRC 16224</strain>
    </source>
</reference>
<comment type="caution">
    <text evidence="1">The sequence shown here is derived from an EMBL/GenBank/DDBJ whole genome shotgun (WGS) entry which is preliminary data.</text>
</comment>
<gene>
    <name evidence="1" type="ORF">PA7_03750</name>
</gene>
<keyword evidence="2" id="KW-1185">Reference proteome</keyword>
<proteinExistence type="predicted"/>
<evidence type="ECO:0000313" key="2">
    <source>
        <dbReference type="Proteomes" id="UP000321328"/>
    </source>
</evidence>
<dbReference type="RefSeq" id="WP_211223830.1">
    <property type="nucleotide sequence ID" value="NZ_AUII01000002.1"/>
</dbReference>